<dbReference type="InterPro" id="IPR020807">
    <property type="entry name" value="PKS_DH"/>
</dbReference>
<dbReference type="EMBL" id="CAXLJM020000146">
    <property type="protein sequence ID" value="CAL8141199.1"/>
    <property type="molecule type" value="Genomic_DNA"/>
</dbReference>
<dbReference type="InterPro" id="IPR016035">
    <property type="entry name" value="Acyl_Trfase/lysoPLipase"/>
</dbReference>
<dbReference type="Pfam" id="PF21089">
    <property type="entry name" value="PKS_DH_N"/>
    <property type="match status" value="1"/>
</dbReference>
<dbReference type="Pfam" id="PF22621">
    <property type="entry name" value="CurL-like_PKS_C"/>
    <property type="match status" value="1"/>
</dbReference>
<gene>
    <name evidence="5" type="ORF">ODALV1_LOCUS28618</name>
</gene>
<dbReference type="Gene3D" id="3.10.129.110">
    <property type="entry name" value="Polyketide synthase dehydratase"/>
    <property type="match status" value="1"/>
</dbReference>
<dbReference type="InterPro" id="IPR049900">
    <property type="entry name" value="PKS_mFAS_DH"/>
</dbReference>
<comment type="caution">
    <text evidence="5">The sequence shown here is derived from an EMBL/GenBank/DDBJ whole genome shotgun (WGS) entry which is preliminary data.</text>
</comment>
<keyword evidence="1" id="KW-0596">Phosphopantetheine</keyword>
<dbReference type="InterPro" id="IPR016036">
    <property type="entry name" value="Malonyl_transacylase_ACP-bd"/>
</dbReference>
<feature type="region of interest" description="C-terminal hotdog fold" evidence="3">
    <location>
        <begin position="660"/>
        <end position="804"/>
    </location>
</feature>
<dbReference type="Pfam" id="PF14765">
    <property type="entry name" value="PS-DH"/>
    <property type="match status" value="1"/>
</dbReference>
<keyword evidence="6" id="KW-1185">Reference proteome</keyword>
<protein>
    <recommendedName>
        <fullName evidence="4">PKS/mFAS DH domain-containing protein</fullName>
    </recommendedName>
</protein>
<dbReference type="PROSITE" id="PS52019">
    <property type="entry name" value="PKS_MFAS_DH"/>
    <property type="match status" value="1"/>
</dbReference>
<keyword evidence="2" id="KW-0597">Phosphoprotein</keyword>
<evidence type="ECO:0000259" key="4">
    <source>
        <dbReference type="PROSITE" id="PS52019"/>
    </source>
</evidence>
<dbReference type="InterPro" id="IPR042104">
    <property type="entry name" value="PKS_dehydratase_sf"/>
</dbReference>
<dbReference type="SUPFAM" id="SSF52151">
    <property type="entry name" value="FabD/lysophospholipase-like"/>
    <property type="match status" value="1"/>
</dbReference>
<sequence>MHSQGKPRIAGVSSFGITGTDVHMILQEAPEMEDSDFQEVTPPLQILTLSGKTPEALEQVTNSIVSHLEMTSENITDIAFTSNACRTHHSLRRVVVGTDINEISTQILHQNYITGGSKLEKPKICFTFPGVIGSMNLDSPRELYRTSPVFRTNIDYCDSIFKKITGLSFSSILTQNWNASNPADERSKECYACFFAIQYSLFKLWESWNVKPDFVMGHCLGEIVTAVVAGVLRLEDGFNMILAVQHFSEANKQNPGAMLAIMCNQTAAEELIGSFLNEENSKIHWLDVASINSPTQTVIAGASETISEFASFCKDKGFRCKQVPVDFAIHSRAIDSALVKCENIASKLQHGSIKIPYISSVTGSLIQDKDLNEEYWYKCFRNAVQFTSACNTAVEEGCEIYIEIGLGPELSKLVEENVLDRTPASNFLSSFHKIGDKGWSGLLSSLAQLYVSGWEIDWEGFYRFYPKKKVSLPHYPFERKSFWFTRNKKGSYNRGNSDIKELHPLLGGFLSNAMECQIFQNFMSDLKAPYVFDHVIGSEVIFPAAGFLEMILSAGHFSACKNGLQNNIQDVSLQVEEFVIHHPLHLEPFVEKKMQTLLNSGGKGDQEDEITSRFTVHSHSEMDGWRLYASGVFTRLEHSSSAGGDLRSVIDTRDIKRTFQSKNDVTSKFYMEAAQVGLNFGPEFLSLNKVYQSEGETLAEVNIPEGSTSYICHPILIDAMIQCFILHTKPEFRKLHVPVQIGKFICHPSLFESRGNISNPVLNIYCKTETSGQTNAVYLVDDNGSVLCTMLQPQLAETTVEAVLAASGAVKPNDGTDMPNIYEIFWKHASCYQPKGSLNLAYNDLTDSPSFKNLLERMDKSNLFTGDENELDRNVNKLCYLYILKVLYDYGWKPEVGDSLRVDEVASEFKILPAFLPAFRHFVTYLIENGALDSDYVIKSLPESEENVTKNISTLRETLKGYEPVDIIHACGSQLAQVLQGNVTGQYILFGKEKDGENQAEIFYKTTRLHNGMFQAPAEVFNEISQQMWTNGRTNKSHDTLRILEVYSIYFTLPYLLCTYILHI</sequence>
<evidence type="ECO:0000313" key="5">
    <source>
        <dbReference type="EMBL" id="CAL8141199.1"/>
    </source>
</evidence>
<dbReference type="SMART" id="SM00827">
    <property type="entry name" value="PKS_AT"/>
    <property type="match status" value="1"/>
</dbReference>
<dbReference type="SMART" id="SM00826">
    <property type="entry name" value="PKS_DH"/>
    <property type="match status" value="1"/>
</dbReference>
<proteinExistence type="predicted"/>
<evidence type="ECO:0000313" key="6">
    <source>
        <dbReference type="Proteomes" id="UP001642540"/>
    </source>
</evidence>
<feature type="region of interest" description="N-terminal hotdog fold" evidence="3">
    <location>
        <begin position="503"/>
        <end position="640"/>
    </location>
</feature>
<dbReference type="Proteomes" id="UP001642540">
    <property type="component" value="Unassembled WGS sequence"/>
</dbReference>
<dbReference type="Pfam" id="PF00698">
    <property type="entry name" value="Acyl_transf_1"/>
    <property type="match status" value="1"/>
</dbReference>
<dbReference type="Gene3D" id="3.30.70.3290">
    <property type="match status" value="1"/>
</dbReference>
<feature type="active site" description="Proton donor; for dehydratase activity" evidence="3">
    <location>
        <position position="718"/>
    </location>
</feature>
<dbReference type="InterPro" id="IPR001227">
    <property type="entry name" value="Ac_transferase_dom_sf"/>
</dbReference>
<dbReference type="Gene3D" id="3.40.366.10">
    <property type="entry name" value="Malonyl-Coenzyme A Acyl Carrier Protein, domain 2"/>
    <property type="match status" value="1"/>
</dbReference>
<dbReference type="SUPFAM" id="SSF55048">
    <property type="entry name" value="Probable ACP-binding domain of malonyl-CoA ACP transacylase"/>
    <property type="match status" value="1"/>
</dbReference>
<dbReference type="InterPro" id="IPR049551">
    <property type="entry name" value="PKS_DH_C"/>
</dbReference>
<dbReference type="InterPro" id="IPR049552">
    <property type="entry name" value="PKS_DH_N"/>
</dbReference>
<dbReference type="InterPro" id="IPR014043">
    <property type="entry name" value="Acyl_transferase_dom"/>
</dbReference>
<evidence type="ECO:0000256" key="1">
    <source>
        <dbReference type="ARBA" id="ARBA00022450"/>
    </source>
</evidence>
<evidence type="ECO:0000256" key="3">
    <source>
        <dbReference type="PROSITE-ProRule" id="PRU01363"/>
    </source>
</evidence>
<dbReference type="InterPro" id="IPR050091">
    <property type="entry name" value="PKS_NRPS_Biosynth_Enz"/>
</dbReference>
<dbReference type="PANTHER" id="PTHR43775">
    <property type="entry name" value="FATTY ACID SYNTHASE"/>
    <property type="match status" value="1"/>
</dbReference>
<accession>A0ABP1S1A8</accession>
<name>A0ABP1S1A8_9HEXA</name>
<feature type="active site" description="Proton acceptor; for dehydratase activity" evidence="3">
    <location>
        <position position="534"/>
    </location>
</feature>
<evidence type="ECO:0000256" key="2">
    <source>
        <dbReference type="ARBA" id="ARBA00022553"/>
    </source>
</evidence>
<feature type="domain" description="PKS/mFAS DH" evidence="4">
    <location>
        <begin position="503"/>
        <end position="804"/>
    </location>
</feature>
<reference evidence="5 6" key="1">
    <citation type="submission" date="2024-08" db="EMBL/GenBank/DDBJ databases">
        <authorList>
            <person name="Cucini C."/>
            <person name="Frati F."/>
        </authorList>
    </citation>
    <scope>NUCLEOTIDE SEQUENCE [LARGE SCALE GENOMIC DNA]</scope>
</reference>
<dbReference type="PANTHER" id="PTHR43775:SF37">
    <property type="entry name" value="SI:DKEY-61P9.11"/>
    <property type="match status" value="1"/>
</dbReference>
<organism evidence="5 6">
    <name type="scientific">Orchesella dallaii</name>
    <dbReference type="NCBI Taxonomy" id="48710"/>
    <lineage>
        <taxon>Eukaryota</taxon>
        <taxon>Metazoa</taxon>
        <taxon>Ecdysozoa</taxon>
        <taxon>Arthropoda</taxon>
        <taxon>Hexapoda</taxon>
        <taxon>Collembola</taxon>
        <taxon>Entomobryomorpha</taxon>
        <taxon>Entomobryoidea</taxon>
        <taxon>Orchesellidae</taxon>
        <taxon>Orchesellinae</taxon>
        <taxon>Orchesella</taxon>
    </lineage>
</organism>